<proteinExistence type="predicted"/>
<dbReference type="NCBIfam" id="TIGR03089">
    <property type="entry name" value="TIGR03089 family protein"/>
    <property type="match status" value="1"/>
</dbReference>
<protein>
    <submittedName>
        <fullName evidence="2">TIGR03089 family protein</fullName>
    </submittedName>
</protein>
<accession>A0A239ALG8</accession>
<evidence type="ECO:0000313" key="3">
    <source>
        <dbReference type="Proteomes" id="UP000198280"/>
    </source>
</evidence>
<dbReference type="InterPro" id="IPR042099">
    <property type="entry name" value="ANL_N_sf"/>
</dbReference>
<dbReference type="InterPro" id="IPR017523">
    <property type="entry name" value="Rv3268"/>
</dbReference>
<name>A0A239ALG8_9ACTN</name>
<reference evidence="2 3" key="1">
    <citation type="submission" date="2017-06" db="EMBL/GenBank/DDBJ databases">
        <authorList>
            <person name="Kim H.J."/>
            <person name="Triplett B.A."/>
        </authorList>
    </citation>
    <scope>NUCLEOTIDE SEQUENCE [LARGE SCALE GENOMIC DNA]</scope>
    <source>
        <strain evidence="2 3">CGMCC 4.1858</strain>
    </source>
</reference>
<dbReference type="RefSeq" id="WP_089222230.1">
    <property type="nucleotide sequence ID" value="NZ_FZOF01000002.1"/>
</dbReference>
<dbReference type="Proteomes" id="UP000198280">
    <property type="component" value="Unassembled WGS sequence"/>
</dbReference>
<dbReference type="InterPro" id="IPR000873">
    <property type="entry name" value="AMP-dep_synth/lig_dom"/>
</dbReference>
<sequence>MTSTARTPADLLRSALSADPARPLVTFYDDATGERVELSVATFGNWVAKTANLIQDELGAQPGDRAALLLPAHWQTAVWVLACFSTGVVVVPGGDPGRADLVVSGPDTLEEARACSGDRVALALRPLGGRFPQPPEGFLDYAVEVPSQGDRFVPYAPVDADAPALELPGGEELTGAEVTGRARASAAALGLTAGARLLSGRPYDDWDGLAAGLLAPLAAGASVVLCRNLDRLPPADLDKRRESERVTHTA</sequence>
<dbReference type="EMBL" id="FZOF01000002">
    <property type="protein sequence ID" value="SNR96399.1"/>
    <property type="molecule type" value="Genomic_DNA"/>
</dbReference>
<dbReference type="SUPFAM" id="SSF56801">
    <property type="entry name" value="Acetyl-CoA synthetase-like"/>
    <property type="match status" value="1"/>
</dbReference>
<evidence type="ECO:0000259" key="1">
    <source>
        <dbReference type="Pfam" id="PF00501"/>
    </source>
</evidence>
<gene>
    <name evidence="2" type="ORF">SAMN05216252_10223</name>
</gene>
<keyword evidence="3" id="KW-1185">Reference proteome</keyword>
<evidence type="ECO:0000313" key="2">
    <source>
        <dbReference type="EMBL" id="SNR96399.1"/>
    </source>
</evidence>
<dbReference type="Gene3D" id="3.40.50.12780">
    <property type="entry name" value="N-terminal domain of ligase-like"/>
    <property type="match status" value="1"/>
</dbReference>
<feature type="domain" description="AMP-dependent synthetase/ligase" evidence="1">
    <location>
        <begin position="19"/>
        <end position="92"/>
    </location>
</feature>
<dbReference type="OrthoDB" id="3396763at2"/>
<dbReference type="AlphaFoldDB" id="A0A239ALG8"/>
<organism evidence="2 3">
    <name type="scientific">Actinacidiphila glaucinigra</name>
    <dbReference type="NCBI Taxonomy" id="235986"/>
    <lineage>
        <taxon>Bacteria</taxon>
        <taxon>Bacillati</taxon>
        <taxon>Actinomycetota</taxon>
        <taxon>Actinomycetes</taxon>
        <taxon>Kitasatosporales</taxon>
        <taxon>Streptomycetaceae</taxon>
        <taxon>Actinacidiphila</taxon>
    </lineage>
</organism>
<dbReference type="Pfam" id="PF00501">
    <property type="entry name" value="AMP-binding"/>
    <property type="match status" value="1"/>
</dbReference>